<evidence type="ECO:0000313" key="2">
    <source>
        <dbReference type="EMBL" id="CAK0838435.1"/>
    </source>
</evidence>
<comment type="caution">
    <text evidence="2">The sequence shown here is derived from an EMBL/GenBank/DDBJ whole genome shotgun (WGS) entry which is preliminary data.</text>
</comment>
<name>A0ABN9T0L1_9DINO</name>
<feature type="region of interest" description="Disordered" evidence="1">
    <location>
        <begin position="37"/>
        <end position="74"/>
    </location>
</feature>
<evidence type="ECO:0000313" key="3">
    <source>
        <dbReference type="Proteomes" id="UP001189429"/>
    </source>
</evidence>
<organism evidence="2 3">
    <name type="scientific">Prorocentrum cordatum</name>
    <dbReference type="NCBI Taxonomy" id="2364126"/>
    <lineage>
        <taxon>Eukaryota</taxon>
        <taxon>Sar</taxon>
        <taxon>Alveolata</taxon>
        <taxon>Dinophyceae</taxon>
        <taxon>Prorocentrales</taxon>
        <taxon>Prorocentraceae</taxon>
        <taxon>Prorocentrum</taxon>
    </lineage>
</organism>
<evidence type="ECO:0000256" key="1">
    <source>
        <dbReference type="SAM" id="MobiDB-lite"/>
    </source>
</evidence>
<reference evidence="2" key="1">
    <citation type="submission" date="2023-10" db="EMBL/GenBank/DDBJ databases">
        <authorList>
            <person name="Chen Y."/>
            <person name="Shah S."/>
            <person name="Dougan E. K."/>
            <person name="Thang M."/>
            <person name="Chan C."/>
        </authorList>
    </citation>
    <scope>NUCLEOTIDE SEQUENCE [LARGE SCALE GENOMIC DNA]</scope>
</reference>
<sequence>MLVTGPSGRSTRRPKSACAAGLSAQVGAQCTSDMLGARRESARAAHAAAPVPDLDATPKPRRPQPPLSARSRDSGFSCYQGLSAVEHLRWEMQASSEQCRMAVRTELGPLTEVLCDHIASAVNQTVTEACALRCSQEQLLARRRWRSGPKTRGEHADEWAQHAAGKRGAAVAGHNALKEALAL</sequence>
<dbReference type="EMBL" id="CAUYUJ010014224">
    <property type="protein sequence ID" value="CAK0838435.1"/>
    <property type="molecule type" value="Genomic_DNA"/>
</dbReference>
<gene>
    <name evidence="2" type="ORF">PCOR1329_LOCUS34383</name>
</gene>
<proteinExistence type="predicted"/>
<protein>
    <submittedName>
        <fullName evidence="2">Uncharacterized protein</fullName>
    </submittedName>
</protein>
<keyword evidence="3" id="KW-1185">Reference proteome</keyword>
<dbReference type="Proteomes" id="UP001189429">
    <property type="component" value="Unassembled WGS sequence"/>
</dbReference>
<accession>A0ABN9T0L1</accession>